<dbReference type="GeneID" id="14538098"/>
<dbReference type="HOGENOM" id="CLU_038964_1_0_1"/>
<dbReference type="EMBL" id="HE681720">
    <property type="protein sequence ID" value="CCG22499.1"/>
    <property type="molecule type" value="Genomic_DNA"/>
</dbReference>
<sequence length="372" mass="43037">MENIPSGKIHTSIEDTLNSISIFFTVAPTKYGGRGCFARSAIPKGTQIHYCASPVGSSVAKPFRKEVCTYCFNYSYGDLMKTKLAKSISGRKELSALHFCSKECLDEFVNQDVDDILLTNLLLVEQNYLMGLKKPEVDELEPVGNLDEQIDREWERVDQWARQIDATRSSKRVNFLPRIDESEYLEIKYVVNVLFNKFKSHQPNNTNNKGSMEMEMFIFELLQSTEREKYHKYPYLLFSYIKVFKFIKLTCSAELQPFITTDTVRSLIGKNLSNAFGIWSNTTNKDEDKEFLGFSVYPSASFFNHSCDPNIIKIRMRNDMCFETLRDIAEGEELCINYGNFQNEDVNKRQLELQEWFFDCGCTKCHLELVAK</sequence>
<protein>
    <recommendedName>
        <fullName evidence="1">SET domain-containing protein</fullName>
    </recommendedName>
</protein>
<dbReference type="eggNOG" id="KOG2084">
    <property type="taxonomic scope" value="Eukaryota"/>
</dbReference>
<dbReference type="SMART" id="SM00317">
    <property type="entry name" value="SET"/>
    <property type="match status" value="1"/>
</dbReference>
<dbReference type="Pfam" id="PF00856">
    <property type="entry name" value="SET"/>
    <property type="match status" value="1"/>
</dbReference>
<dbReference type="InterPro" id="IPR050869">
    <property type="entry name" value="H3K4_H4K5_MeTrfase"/>
</dbReference>
<name>H8X1U3_CANO9</name>
<evidence type="ECO:0000313" key="3">
    <source>
        <dbReference type="Proteomes" id="UP000005018"/>
    </source>
</evidence>
<gene>
    <name evidence="2" type="ORF">CORT_0B07940</name>
</gene>
<dbReference type="PROSITE" id="PS50280">
    <property type="entry name" value="SET"/>
    <property type="match status" value="1"/>
</dbReference>
<dbReference type="RefSeq" id="XP_003867935.1">
    <property type="nucleotide sequence ID" value="XM_003867887.1"/>
</dbReference>
<accession>H8X1U3</accession>
<evidence type="ECO:0000313" key="2">
    <source>
        <dbReference type="EMBL" id="CCG22499.1"/>
    </source>
</evidence>
<proteinExistence type="predicted"/>
<dbReference type="CDD" id="cd20071">
    <property type="entry name" value="SET_SMYD"/>
    <property type="match status" value="1"/>
</dbReference>
<organism evidence="2 3">
    <name type="scientific">Candida orthopsilosis (strain 90-125)</name>
    <name type="common">Yeast</name>
    <dbReference type="NCBI Taxonomy" id="1136231"/>
    <lineage>
        <taxon>Eukaryota</taxon>
        <taxon>Fungi</taxon>
        <taxon>Dikarya</taxon>
        <taxon>Ascomycota</taxon>
        <taxon>Saccharomycotina</taxon>
        <taxon>Pichiomycetes</taxon>
        <taxon>Debaryomycetaceae</taxon>
        <taxon>Candida/Lodderomyces clade</taxon>
        <taxon>Candida</taxon>
    </lineage>
</organism>
<feature type="domain" description="SET" evidence="1">
    <location>
        <begin position="18"/>
        <end position="339"/>
    </location>
</feature>
<dbReference type="SUPFAM" id="SSF82199">
    <property type="entry name" value="SET domain"/>
    <property type="match status" value="1"/>
</dbReference>
<dbReference type="Gene3D" id="2.170.270.10">
    <property type="entry name" value="SET domain"/>
    <property type="match status" value="1"/>
</dbReference>
<dbReference type="Proteomes" id="UP000005018">
    <property type="component" value="Chromosome 2"/>
</dbReference>
<evidence type="ECO:0000259" key="1">
    <source>
        <dbReference type="PROSITE" id="PS50280"/>
    </source>
</evidence>
<dbReference type="InterPro" id="IPR001214">
    <property type="entry name" value="SET_dom"/>
</dbReference>
<dbReference type="GO" id="GO:0005634">
    <property type="term" value="C:nucleus"/>
    <property type="evidence" value="ECO:0007669"/>
    <property type="project" value="TreeGrafter"/>
</dbReference>
<dbReference type="PANTHER" id="PTHR12197">
    <property type="entry name" value="HISTONE-LYSINE N-METHYLTRANSFERASE SMYD"/>
    <property type="match status" value="1"/>
</dbReference>
<reference evidence="2 3" key="1">
    <citation type="journal article" date="2012" name="PLoS ONE">
        <title>Sequence and analysis of the genome of the pathogenic yeast Candida orthopsilosis.</title>
        <authorList>
            <person name="Riccombeni A."/>
            <person name="Vidanes G."/>
            <person name="Proux-Wera E."/>
            <person name="Wolfe K.H."/>
            <person name="Butler G."/>
        </authorList>
    </citation>
    <scope>NUCLEOTIDE SEQUENCE [LARGE SCALE GENOMIC DNA]</scope>
    <source>
        <strain evidence="2 3">Co 90-125</strain>
    </source>
</reference>
<keyword evidence="3" id="KW-1185">Reference proteome</keyword>
<dbReference type="AlphaFoldDB" id="H8X1U3"/>
<dbReference type="OrthoDB" id="1028014at2759"/>
<dbReference type="KEGG" id="cot:CORT_0B07940"/>
<dbReference type="InterPro" id="IPR046341">
    <property type="entry name" value="SET_dom_sf"/>
</dbReference>
<dbReference type="PANTHER" id="PTHR12197:SF294">
    <property type="entry name" value="POTENTIAL PROTEIN LYSINE METHYLTRANSFERASE SET6"/>
    <property type="match status" value="1"/>
</dbReference>